<evidence type="ECO:0000313" key="6">
    <source>
        <dbReference type="EMBL" id="EDR24754.1"/>
    </source>
</evidence>
<evidence type="ECO:0000259" key="4">
    <source>
        <dbReference type="PROSITE" id="PS51650"/>
    </source>
</evidence>
<accession>B0EL66</accession>
<dbReference type="PROSITE" id="PS51650">
    <property type="entry name" value="C2_DOCK"/>
    <property type="match status" value="1"/>
</dbReference>
<dbReference type="InterPro" id="IPR027357">
    <property type="entry name" value="DOCKER_dom"/>
</dbReference>
<dbReference type="Gene3D" id="1.25.40.410">
    <property type="match status" value="1"/>
</dbReference>
<feature type="domain" description="DOCKER" evidence="5">
    <location>
        <begin position="2203"/>
        <end position="2655"/>
    </location>
</feature>
<dbReference type="GO" id="GO:0005085">
    <property type="term" value="F:guanyl-nucleotide exchange factor activity"/>
    <property type="evidence" value="ECO:0007669"/>
    <property type="project" value="InterPro"/>
</dbReference>
<dbReference type="GO" id="GO:0007264">
    <property type="term" value="P:small GTPase-mediated signal transduction"/>
    <property type="evidence" value="ECO:0007669"/>
    <property type="project" value="InterPro"/>
</dbReference>
<dbReference type="PANTHER" id="PTHR23317:SF76">
    <property type="entry name" value="LD20667P"/>
    <property type="match status" value="1"/>
</dbReference>
<keyword evidence="2" id="KW-0175">Coiled coil</keyword>
<dbReference type="eggNOG" id="ENOG502RBMT">
    <property type="taxonomic scope" value="Eukaryota"/>
</dbReference>
<dbReference type="PROSITE" id="PS51651">
    <property type="entry name" value="DOCKER"/>
    <property type="match status" value="1"/>
</dbReference>
<keyword evidence="7" id="KW-1185">Reference proteome</keyword>
<dbReference type="EMBL" id="DS549802">
    <property type="protein sequence ID" value="EDR24754.1"/>
    <property type="molecule type" value="Genomic_DNA"/>
</dbReference>
<dbReference type="InterPro" id="IPR035892">
    <property type="entry name" value="C2_domain_sf"/>
</dbReference>
<dbReference type="OMA" id="WITSYEE"/>
<dbReference type="Pfam" id="PF14429">
    <property type="entry name" value="DOCK-C2"/>
    <property type="match status" value="1"/>
</dbReference>
<feature type="domain" description="C2 DOCK-type" evidence="4">
    <location>
        <begin position="521"/>
        <end position="693"/>
    </location>
</feature>
<dbReference type="RefSeq" id="XP_001738916.1">
    <property type="nucleotide sequence ID" value="XM_001738864.1"/>
</dbReference>
<organism evidence="7">
    <name type="scientific">Entamoeba dispar (strain ATCC PRA-260 / SAW760)</name>
    <dbReference type="NCBI Taxonomy" id="370354"/>
    <lineage>
        <taxon>Eukaryota</taxon>
        <taxon>Amoebozoa</taxon>
        <taxon>Evosea</taxon>
        <taxon>Archamoebae</taxon>
        <taxon>Mastigamoebida</taxon>
        <taxon>Entamoebidae</taxon>
        <taxon>Entamoeba</taxon>
    </lineage>
</organism>
<dbReference type="Gene3D" id="2.60.40.150">
    <property type="entry name" value="C2 domain"/>
    <property type="match status" value="1"/>
</dbReference>
<dbReference type="VEuPathDB" id="AmoebaDB:EDI_207020"/>
<feature type="region of interest" description="Disordered" evidence="3">
    <location>
        <begin position="350"/>
        <end position="373"/>
    </location>
</feature>
<evidence type="ECO:0000256" key="3">
    <source>
        <dbReference type="SAM" id="MobiDB-lite"/>
    </source>
</evidence>
<dbReference type="Proteomes" id="UP000008076">
    <property type="component" value="Unassembled WGS sequence"/>
</dbReference>
<gene>
    <name evidence="6" type="ORF">EDI_207020</name>
</gene>
<dbReference type="InterPro" id="IPR026791">
    <property type="entry name" value="DOCK"/>
</dbReference>
<dbReference type="InterPro" id="IPR043161">
    <property type="entry name" value="DOCK_C_lobe_A"/>
</dbReference>
<name>B0EL66_ENTDS</name>
<evidence type="ECO:0000256" key="2">
    <source>
        <dbReference type="SAM" id="Coils"/>
    </source>
</evidence>
<feature type="coiled-coil region" evidence="2">
    <location>
        <begin position="1727"/>
        <end position="1757"/>
    </location>
</feature>
<evidence type="ECO:0000259" key="5">
    <source>
        <dbReference type="PROSITE" id="PS51651"/>
    </source>
</evidence>
<feature type="compositionally biased region" description="Low complexity" evidence="3">
    <location>
        <begin position="359"/>
        <end position="368"/>
    </location>
</feature>
<reference evidence="7" key="1">
    <citation type="submission" date="2007-12" db="EMBL/GenBank/DDBJ databases">
        <title>Annotation of Entamoeba dispar SAW760.</title>
        <authorList>
            <person name="Lorenzi H."/>
            <person name="Inman J."/>
            <person name="Schobel S."/>
            <person name="Amedeo P."/>
            <person name="Caler E."/>
        </authorList>
    </citation>
    <scope>NUCLEOTIDE SEQUENCE [LARGE SCALE GENOMIC DNA]</scope>
    <source>
        <strain evidence="7">ATCC PRA-260 / SAW760</strain>
    </source>
</reference>
<evidence type="ECO:0000313" key="7">
    <source>
        <dbReference type="Proteomes" id="UP000008076"/>
    </source>
</evidence>
<dbReference type="GeneID" id="5884025"/>
<dbReference type="InterPro" id="IPR027007">
    <property type="entry name" value="C2_DOCK-type_domain"/>
</dbReference>
<protein>
    <recommendedName>
        <fullName evidence="8">DOCKER domain-containing protein</fullName>
    </recommendedName>
</protein>
<dbReference type="PANTHER" id="PTHR23317">
    <property type="entry name" value="DEDICATOR OF CYTOKINESIS DOCK"/>
    <property type="match status" value="1"/>
</dbReference>
<dbReference type="OrthoDB" id="47328at2759"/>
<evidence type="ECO:0008006" key="8">
    <source>
        <dbReference type="Google" id="ProtNLM"/>
    </source>
</evidence>
<proteinExistence type="inferred from homology"/>
<evidence type="ECO:0000256" key="1">
    <source>
        <dbReference type="PROSITE-ProRule" id="PRU00983"/>
    </source>
</evidence>
<comment type="similarity">
    <text evidence="1">Belongs to the DOCK family.</text>
</comment>
<dbReference type="KEGG" id="edi:EDI_207020"/>
<sequence length="2655" mass="305954">MSSTPNSKGRKKQKNEASISCTFNEYDYEGVNYLDSYQLKQYIRDKYKLDLPDYVVKQIINDKVIGSDKVHVHKEDFPAVDNYIKKTQEELRTSYGFTEVEKLGVYNQEREYEKHGFLLDFPKLRNEPRLLTSIQSGNKISGYTFQASVSRPFSDSSIVMTNYLKPLDQLSVPSPYFQSDCFKSLMKEFSDSQEALGKSTLTEPKFLYFTPLYQQYTLRSLDKSIFEFLSPDDSISYLPVSKKDEKSELITYKIEINSISFEEDNNENLLIQFFFYDKSTETKITETSGIYRVDREIQHGFILFECTTELMKNAFIVIRIARESDSLFEYAKKQYDGTFLKTKQNKQNLTQSEILPHPTSTTRTSESTLLGSQPIGRFSEPPVPIKSASTISIKSKKNEEIRYIKKPEFICTGVAKDNHSDSKIFTFSGELVMGDNWQTRIKQCSPQNGVGTTVLGMFGTSPIILGTFKCTVMKLSKEWNASYKVFDCCRNQTMVMGDENIYSLEYLAKREKAKTVNDMYFDSLFIYLNEINLGKDKKHEFFNVTAKLLNAQDSSQVLKVFYPPTFKESLQNEFVSASYSSLKTVQMDDEIKMKLPTPIEKSYYILFTVTEYCVNSPNSIEKQRFAILPLYDNKKPIGNKTVSLKLGSTLPQIKLPTTLDLVDRGNSLTVTIKSLATGYASHIELFDYFATKGCDNVCNLMDIPRATLMEYLAPILQKELQNIKAISVDVKKVMDLINFLDYVCPVDYPTTKPTILQKFITTFNPLIIEPLEFANYVLTVIISVLQSFNDSHKIFDLFWFFLGLVEKSIVAYLQTKRAASLEESVIYSGVSVTQLEENLYAIANVFGGWMVLNQHRITPHLISLVHANIYFAEFMRSMLYLWRLGKVAEVIEKYLNVVSLPIISTGLDNKGFVNLPYLLRFDFLNILRDFDFLYEKDCPKPLVFKETAELPDIMEREHFFHGLLIRQYIKLIVKDIQETDKDQETHTKSLKFAISKMAILSIGSMIEKYDTFKHYETLKSQIAALMFPLISYAIEEKSYFENSFNVPYGLFIKDQSKWNTEDFKEVFVWKVFYTSLIWVLKNIDKETLLLYFQKEVSTRVCDLLFHLTNAIRFTSLITSKKFNINVEYDSTRLRLIDMILKDSPITTTNIPLFQSRIILIDVSDEFTSQLGLMDRSWVKRRGTLATSSEQRSFHNSGLKGQIPKKCRRSIGKTDEIDSNLEIPLSPSNNITLLPSHQISVDDNVPSKNKTKKPTKFIGNFTMKITESAEGLGRSVVGGAESVVAGINKVVTGKGRKKTGSVNHSEITELSDTTSSDDIKRSGKENMAMLVVQHFLLRSVLRTIMDCIDMLMNQRDITNSDIENGLSKLLYAAVIETPLNGIVILPIVDFLYMIIILHFSLIIKSEELSQCILKSLLKMANSSETLLRLFSSRLIYLTLKSEFVLSNKTSLTSSNLGGLVAQWSSHHVTKLKKSISEMPAICSQFIHSNDIALKNALTMANSNIYDDYIWIRRSQELSNGISLGSFNDVCGFLKRCIEIASEGFQAEDKVVTTLSTNNTTFLTEYHLDVFNSVPFDRLLITKMAQFCTKRFTGSLKDSALQLITSISKEYESFFDEFNMRKIGTQKVHVSLKARHAICTKAKVLGEEILNWARKTSFLECYFEEPMEDKELKVIHQRLANSICQANEESTKLIDQYDEICSKLGEINPLFPISVEEMKKMVKMVIELLEEQISKIQQIIEVRKNYEQKRVEIDTLNAENARIIKTNINAISKSLSNGPVSVKYFSARILELKNLEEITKDIRTRRNQRQGEFSGFMAPWESFFFYWESVLKKGIELSCVIEALMLRIEANKKELKLAEEYQIQQEKFARASFKTYAWVEMSMFLKNLKIDERSEYLFLMDDIVQRMKKIKIEDDIIDKMNSILINYNKINQQKELLISQFRADLQKNGCFKINEFQITDITGNSVCSVDHGIKSELFGKNWYEHIVNKNTDKNLSQFNKSITWITSYEESYDKRMKVEAEFEAQRKLFSDSLKLLMSTYNKKVNKNNIQQLTQIIDSIDSIAIQNIPEIVKYCVPFEEPISINLIKKQIKEFKRLPETLQAESTSNDVIKTEDEDLEEKNKKDKMINDLYSLFLDNSSCFRTTSIIDNSLYLTRKFDKEFSNTIKIAQDILNKQEELWRYDKKSGKEEIKDIDELLELLAIDAKQYVNAPMLFLTWVEQSAEINRKYNRHVVAGICEVMCMNYIYCILRDSQQAENLDLFDISVIEDLFADVLVSADISLVASYSSCSFESMIKHAWLAVEDFELSEQWFAHQMCCFLLPYYDCSSNIVELAKVHETLTKVCENMSKSGPPLNFYHVHFALSSGMKEDNRPCHYIYSSLLNYDEFVTDIKKTPIAQRAKIVESSNDETNEKIVIQQVYIYSNNKVIREQPVRFTPVGEFVYECDVLYSNQRENKLDGSSSLSTLSHIGDVSGVLLENTPLLQIGMTRLILNTKSKLPSSQRRVAVTKRKMITLTPIEKAIDYITRVIGNLEEFNTHILESQKNNESFDFQIQEEIKKVLYHILCDDKWKLCDVAKTFLIDDIDEAVSTTIKKYLELYETLTKVERSVKRTVDLFILGDPEAERIEEISRIKKYFLLFVNNLTIGKGLLEKRKQEMD</sequence>